<sequence length="1103" mass="119378">MAPKKAGPGAKGKTPKARGGKVASPAGSGTVGGGSSVGGSGAGDLSEDRLRSARSGGVGWDRRESGEGGSSGGPSSPLSDRDIGWAPPEREIIAPKEQLHLTPDELCEEITKTLTANNPNAPRNVVRYLHNEKGYKLDQFVDQLGMHFAMDGWLMNKGSEEAKRQLEFERIEEEKKAIKAIEERKKKEEEERVKLLALGIPTPGAEGSEQPPGTSASPEGIGTSAPESPASPSSPITLTLSPRLPGETEPPKRRGSMEDDFKTLRNEFNFSERAAQTVNNSLRDRGIETEPPHLADENALATQWVIFDSYMEDQESQRAQREVQKKRELGKLAAAAAVEAGVAGEGGGGGGGGGGSGGPGGAAGSAAGAAAAGVGAAAAGKPDEHNRIAASPAGREEVSSGRRDERDSCVHGKTMYKAVRVVERMLNQNTYEEIAEDYKYWEDASDAFREGEGTLLPLWKFYHERGSRKCVTSICWNPEYVDLFAVGYGSFSFTRQTLGVICCFTLKNPSYPEYVFTTDSGVMSLDFHPQHCSLLAVGLYDGSVVVYDVRNKLNRPIFKSTVKTGKHTDPVWQVRWQEEDLTKALSFFSVSSDGRVSLWTMSKSELQHQDVMELKLTTDWKALEADDDATLGSLAGGCCFDFNRTTDHLFIVGTEEGTIHKCSKAYNSQYLETYKGHSMAVHSVAWNYWHPRVFLSASSDWTVKLWEHTNPNPVLSFDLSNAVGDVAWAPYSVTTFAAVTNDGKVHVFDLAENKHEPMCEQKIVRKAKLLKLAFNPKHPILLVGDDRGGVTSLKLSPNLRKNVVHNAVQGSVQKGIERLNHIMEVALKGEGPLSYGQDGHAAEAAAGEAGAGRVDGSDGVLAAVLETHARLGCWQGEDCGGASEDDIEGAEGPSTGRHRRRGQGLRISEYAVRRKGGGGCGTMTGGAGPSGEGTGGARGTAGRGFVPQSDREMARLRRGNSIWNFVTAGELVGDQSKMHGDRKLRCNFCNHVWQGNETKAARHFTQPKYCKIAGMRVLVDIWNNTGYMFVDKTAQRVQRWMADEGIRDTRSTTGGQRPRADEAERDEMQDFLDAQEGARAGSARQACETRQLDAASPICLGRR</sequence>
<evidence type="ECO:0000256" key="12">
    <source>
        <dbReference type="SAM" id="Coils"/>
    </source>
</evidence>
<feature type="compositionally biased region" description="Gly residues" evidence="13">
    <location>
        <begin position="29"/>
        <end position="42"/>
    </location>
</feature>
<evidence type="ECO:0000256" key="9">
    <source>
        <dbReference type="ARBA" id="ARBA00023212"/>
    </source>
</evidence>
<keyword evidence="15" id="KW-1185">Reference proteome</keyword>
<evidence type="ECO:0000256" key="4">
    <source>
        <dbReference type="ARBA" id="ARBA00022574"/>
    </source>
</evidence>
<evidence type="ECO:0000256" key="7">
    <source>
        <dbReference type="ARBA" id="ARBA00023017"/>
    </source>
</evidence>
<keyword evidence="12" id="KW-0175">Coiled coil</keyword>
<evidence type="ECO:0000256" key="5">
    <source>
        <dbReference type="ARBA" id="ARBA00022701"/>
    </source>
</evidence>
<dbReference type="GO" id="GO:0045503">
    <property type="term" value="F:dynein light chain binding"/>
    <property type="evidence" value="ECO:0007669"/>
    <property type="project" value="TreeGrafter"/>
</dbReference>
<dbReference type="FunFam" id="2.130.10.10:FF:000251">
    <property type="entry name" value="Dynein axonemal intermediate chain 1"/>
    <property type="match status" value="1"/>
</dbReference>
<dbReference type="EMBL" id="BFEA01001083">
    <property type="protein sequence ID" value="GBG92562.1"/>
    <property type="molecule type" value="Genomic_DNA"/>
</dbReference>
<dbReference type="Gene3D" id="2.130.10.10">
    <property type="entry name" value="YVTN repeat-like/Quinoprotein amine dehydrogenase"/>
    <property type="match status" value="2"/>
</dbReference>
<feature type="compositionally biased region" description="Basic and acidic residues" evidence="13">
    <location>
        <begin position="249"/>
        <end position="258"/>
    </location>
</feature>
<accession>A0A388MDJ9</accession>
<evidence type="ECO:0000256" key="1">
    <source>
        <dbReference type="ARBA" id="ARBA00004430"/>
    </source>
</evidence>
<dbReference type="SUPFAM" id="SSF50978">
    <property type="entry name" value="WD40 repeat-like"/>
    <property type="match status" value="1"/>
</dbReference>
<feature type="repeat" description="WD" evidence="11">
    <location>
        <begin position="674"/>
        <end position="716"/>
    </location>
</feature>
<evidence type="ECO:0000256" key="3">
    <source>
        <dbReference type="ARBA" id="ARBA00022490"/>
    </source>
</evidence>
<feature type="region of interest" description="Disordered" evidence="13">
    <location>
        <begin position="918"/>
        <end position="945"/>
    </location>
</feature>
<dbReference type="AlphaFoldDB" id="A0A388MDJ9"/>
<comment type="caution">
    <text evidence="14">The sequence shown here is derived from an EMBL/GenBank/DDBJ whole genome shotgun (WGS) entry which is preliminary data.</text>
</comment>
<feature type="compositionally biased region" description="Basic and acidic residues" evidence="13">
    <location>
        <begin position="394"/>
        <end position="406"/>
    </location>
</feature>
<dbReference type="Gramene" id="GBG92562">
    <property type="protein sequence ID" value="GBG92562"/>
    <property type="gene ID" value="CBR_g56035"/>
</dbReference>
<dbReference type="InterPro" id="IPR050687">
    <property type="entry name" value="Dynein_IC"/>
</dbReference>
<dbReference type="PROSITE" id="PS50294">
    <property type="entry name" value="WD_REPEATS_REGION"/>
    <property type="match status" value="1"/>
</dbReference>
<dbReference type="PROSITE" id="PS50082">
    <property type="entry name" value="WD_REPEATS_2"/>
    <property type="match status" value="1"/>
</dbReference>
<dbReference type="InterPro" id="IPR015943">
    <property type="entry name" value="WD40/YVTN_repeat-like_dom_sf"/>
</dbReference>
<feature type="region of interest" description="Disordered" evidence="13">
    <location>
        <begin position="347"/>
        <end position="366"/>
    </location>
</feature>
<proteinExistence type="inferred from homology"/>
<dbReference type="GO" id="GO:0003341">
    <property type="term" value="P:cilium movement"/>
    <property type="evidence" value="ECO:0007669"/>
    <property type="project" value="TreeGrafter"/>
</dbReference>
<name>A0A388MDJ9_CHABU</name>
<gene>
    <name evidence="14" type="ORF">CBR_g56035</name>
</gene>
<keyword evidence="6" id="KW-0677">Repeat</keyword>
<feature type="region of interest" description="Disordered" evidence="13">
    <location>
        <begin position="1"/>
        <end position="85"/>
    </location>
</feature>
<dbReference type="GO" id="GO:0036158">
    <property type="term" value="P:outer dynein arm assembly"/>
    <property type="evidence" value="ECO:0007669"/>
    <property type="project" value="TreeGrafter"/>
</dbReference>
<dbReference type="STRING" id="69332.A0A388MDJ9"/>
<keyword evidence="9" id="KW-0206">Cytoskeleton</keyword>
<feature type="region of interest" description="Disordered" evidence="13">
    <location>
        <begin position="1044"/>
        <end position="1065"/>
    </location>
</feature>
<comment type="subcellular location">
    <subcellularLocation>
        <location evidence="1">Cytoplasm</location>
        <location evidence="1">Cytoskeleton</location>
        <location evidence="1">Cilium axoneme</location>
    </subcellularLocation>
</comment>
<keyword evidence="4 11" id="KW-0853">WD repeat</keyword>
<protein>
    <submittedName>
        <fullName evidence="14">Uncharacterized protein</fullName>
    </submittedName>
</protein>
<dbReference type="OrthoDB" id="24670at2759"/>
<dbReference type="InterPro" id="IPR036322">
    <property type="entry name" value="WD40_repeat_dom_sf"/>
</dbReference>
<keyword evidence="5" id="KW-0493">Microtubule</keyword>
<feature type="compositionally biased region" description="Low complexity" evidence="13">
    <location>
        <begin position="1"/>
        <end position="12"/>
    </location>
</feature>
<keyword evidence="8" id="KW-0505">Motor protein</keyword>
<dbReference type="GO" id="GO:0045504">
    <property type="term" value="F:dynein heavy chain binding"/>
    <property type="evidence" value="ECO:0007669"/>
    <property type="project" value="TreeGrafter"/>
</dbReference>
<evidence type="ECO:0000313" key="15">
    <source>
        <dbReference type="Proteomes" id="UP000265515"/>
    </source>
</evidence>
<feature type="compositionally biased region" description="Gly residues" evidence="13">
    <location>
        <begin position="918"/>
        <end position="942"/>
    </location>
</feature>
<dbReference type="SMART" id="SM00320">
    <property type="entry name" value="WD40"/>
    <property type="match status" value="5"/>
</dbReference>
<dbReference type="Proteomes" id="UP000265515">
    <property type="component" value="Unassembled WGS sequence"/>
</dbReference>
<keyword evidence="3" id="KW-0963">Cytoplasm</keyword>
<keyword evidence="10" id="KW-0966">Cell projection</keyword>
<feature type="coiled-coil region" evidence="12">
    <location>
        <begin position="164"/>
        <end position="198"/>
    </location>
</feature>
<feature type="region of interest" description="Disordered" evidence="13">
    <location>
        <begin position="199"/>
        <end position="258"/>
    </location>
</feature>
<feature type="region of interest" description="Disordered" evidence="13">
    <location>
        <begin position="379"/>
        <end position="406"/>
    </location>
</feature>
<evidence type="ECO:0000256" key="2">
    <source>
        <dbReference type="ARBA" id="ARBA00011059"/>
    </source>
</evidence>
<evidence type="ECO:0000256" key="8">
    <source>
        <dbReference type="ARBA" id="ARBA00023175"/>
    </source>
</evidence>
<dbReference type="PANTHER" id="PTHR12442">
    <property type="entry name" value="DYNEIN INTERMEDIATE CHAIN"/>
    <property type="match status" value="1"/>
</dbReference>
<evidence type="ECO:0000256" key="6">
    <source>
        <dbReference type="ARBA" id="ARBA00022737"/>
    </source>
</evidence>
<dbReference type="Pfam" id="PF00400">
    <property type="entry name" value="WD40"/>
    <property type="match status" value="2"/>
</dbReference>
<keyword evidence="7" id="KW-0243">Dynein</keyword>
<dbReference type="GO" id="GO:0005874">
    <property type="term" value="C:microtubule"/>
    <property type="evidence" value="ECO:0007669"/>
    <property type="project" value="UniProtKB-KW"/>
</dbReference>
<feature type="compositionally biased region" description="Gly residues" evidence="13">
    <location>
        <begin position="347"/>
        <end position="363"/>
    </location>
</feature>
<organism evidence="14 15">
    <name type="scientific">Chara braunii</name>
    <name type="common">Braun's stonewort</name>
    <dbReference type="NCBI Taxonomy" id="69332"/>
    <lineage>
        <taxon>Eukaryota</taxon>
        <taxon>Viridiplantae</taxon>
        <taxon>Streptophyta</taxon>
        <taxon>Charophyceae</taxon>
        <taxon>Charales</taxon>
        <taxon>Characeae</taxon>
        <taxon>Chara</taxon>
    </lineage>
</organism>
<dbReference type="GO" id="GO:0036157">
    <property type="term" value="C:outer dynein arm"/>
    <property type="evidence" value="ECO:0007669"/>
    <property type="project" value="TreeGrafter"/>
</dbReference>
<dbReference type="InterPro" id="IPR001680">
    <property type="entry name" value="WD40_rpt"/>
</dbReference>
<evidence type="ECO:0000256" key="11">
    <source>
        <dbReference type="PROSITE-ProRule" id="PRU00221"/>
    </source>
</evidence>
<comment type="similarity">
    <text evidence="2">Belongs to the dynein intermediate chain family.</text>
</comment>
<feature type="compositionally biased region" description="Low complexity" evidence="13">
    <location>
        <begin position="224"/>
        <end position="245"/>
    </location>
</feature>
<reference evidence="14 15" key="1">
    <citation type="journal article" date="2018" name="Cell">
        <title>The Chara Genome: Secondary Complexity and Implications for Plant Terrestrialization.</title>
        <authorList>
            <person name="Nishiyama T."/>
            <person name="Sakayama H."/>
            <person name="Vries J.D."/>
            <person name="Buschmann H."/>
            <person name="Saint-Marcoux D."/>
            <person name="Ullrich K.K."/>
            <person name="Haas F.B."/>
            <person name="Vanderstraeten L."/>
            <person name="Becker D."/>
            <person name="Lang D."/>
            <person name="Vosolsobe S."/>
            <person name="Rombauts S."/>
            <person name="Wilhelmsson P.K.I."/>
            <person name="Janitza P."/>
            <person name="Kern R."/>
            <person name="Heyl A."/>
            <person name="Rumpler F."/>
            <person name="Villalobos L.I.A.C."/>
            <person name="Clay J.M."/>
            <person name="Skokan R."/>
            <person name="Toyoda A."/>
            <person name="Suzuki Y."/>
            <person name="Kagoshima H."/>
            <person name="Schijlen E."/>
            <person name="Tajeshwar N."/>
            <person name="Catarino B."/>
            <person name="Hetherington A.J."/>
            <person name="Saltykova A."/>
            <person name="Bonnot C."/>
            <person name="Breuninger H."/>
            <person name="Symeonidi A."/>
            <person name="Radhakrishnan G.V."/>
            <person name="Van Nieuwerburgh F."/>
            <person name="Deforce D."/>
            <person name="Chang C."/>
            <person name="Karol K.G."/>
            <person name="Hedrich R."/>
            <person name="Ulvskov P."/>
            <person name="Glockner G."/>
            <person name="Delwiche C.F."/>
            <person name="Petrasek J."/>
            <person name="Van de Peer Y."/>
            <person name="Friml J."/>
            <person name="Beilby M."/>
            <person name="Dolan L."/>
            <person name="Kohara Y."/>
            <person name="Sugano S."/>
            <person name="Fujiyama A."/>
            <person name="Delaux P.-M."/>
            <person name="Quint M."/>
            <person name="TheiBen G."/>
            <person name="Hagemann M."/>
            <person name="Harholt J."/>
            <person name="Dunand C."/>
            <person name="Zachgo S."/>
            <person name="Langdale J."/>
            <person name="Maumus F."/>
            <person name="Straeten D.V.D."/>
            <person name="Gould S.B."/>
            <person name="Rensing S.A."/>
        </authorList>
    </citation>
    <scope>NUCLEOTIDE SEQUENCE [LARGE SCALE GENOMIC DNA]</scope>
    <source>
        <strain evidence="14 15">S276</strain>
    </source>
</reference>
<dbReference type="PANTHER" id="PTHR12442:SF11">
    <property type="entry name" value="DYNEIN AXONEMAL INTERMEDIATE CHAIN 1"/>
    <property type="match status" value="1"/>
</dbReference>
<evidence type="ECO:0000313" key="14">
    <source>
        <dbReference type="EMBL" id="GBG92562.1"/>
    </source>
</evidence>
<evidence type="ECO:0000256" key="10">
    <source>
        <dbReference type="ARBA" id="ARBA00023273"/>
    </source>
</evidence>
<evidence type="ECO:0000256" key="13">
    <source>
        <dbReference type="SAM" id="MobiDB-lite"/>
    </source>
</evidence>